<evidence type="ECO:0000256" key="3">
    <source>
        <dbReference type="ARBA" id="ARBA00023136"/>
    </source>
</evidence>
<feature type="transmembrane region" description="Helical" evidence="4">
    <location>
        <begin position="154"/>
        <end position="172"/>
    </location>
</feature>
<feature type="domain" description="4Fe-4S ferredoxin-type" evidence="5">
    <location>
        <begin position="230"/>
        <end position="260"/>
    </location>
</feature>
<sequence length="469" mass="53914">MVNKNGTGKNENKENHEAREKYDLLDVYYFRNIVKNRFFKPFINFFLFIFLLIIIYFGLSSEPDLRFPGGIPFATTMIWDLWHPLLAFTLILVGRIWCFACPIGAVGDWTQSVFSLNRKYPEKYRNLWVAVILFLFIFAAERHLFMFTRNPPNTAYLLLFFTALAVVMGAIYEKRSFCRYICPIGLVLGLFSMLSSIELRCKSKKTCHDHDIKECVLGNKSGKACPVGEFPQTMERNNQCIMCMECVKSCSKGNIRLSPRLPGADLIHSKKIHLDEAYLVHGIIIIFLFVLGMERLQFRNVIISFVKSTLPVDSITFLDLYWRNMWAVIIFALITLGAAGLMYLSTRATSGKKAKQKFIELSYAFIPLSLSVYLAENTFRLLKGLFYLVASIGSFFGRIWEFSPDFDTINRLQIFLLVCGFIFTLWTGYLISKRDSRDENELQQSMIAVGFTAVVYLIIGVKILTLPII</sequence>
<proteinExistence type="predicted"/>
<feature type="transmembrane region" description="Helical" evidence="4">
    <location>
        <begin position="278"/>
        <end position="298"/>
    </location>
</feature>
<dbReference type="Pfam" id="PF12801">
    <property type="entry name" value="Fer4_5"/>
    <property type="match status" value="2"/>
</dbReference>
<dbReference type="Proteomes" id="UP000050360">
    <property type="component" value="Unassembled WGS sequence"/>
</dbReference>
<dbReference type="GO" id="GO:0005886">
    <property type="term" value="C:plasma membrane"/>
    <property type="evidence" value="ECO:0007669"/>
    <property type="project" value="UniProtKB-SubCell"/>
</dbReference>
<evidence type="ECO:0000256" key="2">
    <source>
        <dbReference type="ARBA" id="ARBA00022475"/>
    </source>
</evidence>
<dbReference type="InterPro" id="IPR017896">
    <property type="entry name" value="4Fe4S_Fe-S-bd"/>
</dbReference>
<keyword evidence="2" id="KW-1003">Cell membrane</keyword>
<feature type="transmembrane region" description="Helical" evidence="4">
    <location>
        <begin position="358"/>
        <end position="375"/>
    </location>
</feature>
<feature type="transmembrane region" description="Helical" evidence="4">
    <location>
        <begin position="81"/>
        <end position="106"/>
    </location>
</feature>
<evidence type="ECO:0000259" key="5">
    <source>
        <dbReference type="PROSITE" id="PS51379"/>
    </source>
</evidence>
<accession>A0A0N8KR47</accession>
<gene>
    <name evidence="6" type="ORF">MPEBLZ_01513</name>
</gene>
<feature type="transmembrane region" description="Helical" evidence="4">
    <location>
        <begin position="444"/>
        <end position="464"/>
    </location>
</feature>
<comment type="caution">
    <text evidence="6">The sequence shown here is derived from an EMBL/GenBank/DDBJ whole genome shotgun (WGS) entry which is preliminary data.</text>
</comment>
<feature type="transmembrane region" description="Helical" evidence="4">
    <location>
        <begin position="412"/>
        <end position="432"/>
    </location>
</feature>
<keyword evidence="4" id="KW-1133">Transmembrane helix</keyword>
<feature type="transmembrane region" description="Helical" evidence="4">
    <location>
        <begin position="381"/>
        <end position="400"/>
    </location>
</feature>
<keyword evidence="3 4" id="KW-0472">Membrane</keyword>
<dbReference type="InterPro" id="IPR052378">
    <property type="entry name" value="NosR_regulator"/>
</dbReference>
<evidence type="ECO:0000256" key="1">
    <source>
        <dbReference type="ARBA" id="ARBA00004236"/>
    </source>
</evidence>
<dbReference type="PROSITE" id="PS51379">
    <property type="entry name" value="4FE4S_FER_2"/>
    <property type="match status" value="1"/>
</dbReference>
<reference evidence="6 7" key="1">
    <citation type="submission" date="2015-09" db="EMBL/GenBank/DDBJ databases">
        <title>A metagenomics-based metabolic model of nitrate-dependent anaerobic oxidation of methane by Methanoperedens-like archaea.</title>
        <authorList>
            <person name="Arshad A."/>
            <person name="Speth D.R."/>
            <person name="De Graaf R.M."/>
            <person name="Op Den Camp H.J."/>
            <person name="Jetten M.S."/>
            <person name="Welte C.U."/>
        </authorList>
    </citation>
    <scope>NUCLEOTIDE SEQUENCE [LARGE SCALE GENOMIC DNA]</scope>
</reference>
<dbReference type="PANTHER" id="PTHR30224:SF4">
    <property type="entry name" value="ELECTRON TRANSPORT PROTEIN YCCM-RELATED"/>
    <property type="match status" value="1"/>
</dbReference>
<dbReference type="AlphaFoldDB" id="A0A0N8KR47"/>
<comment type="subcellular location">
    <subcellularLocation>
        <location evidence="1">Cell membrane</location>
    </subcellularLocation>
</comment>
<evidence type="ECO:0000256" key="4">
    <source>
        <dbReference type="SAM" id="Phobius"/>
    </source>
</evidence>
<name>A0A0N8KR47_9EURY</name>
<feature type="transmembrane region" description="Helical" evidence="4">
    <location>
        <begin position="42"/>
        <end position="61"/>
    </location>
</feature>
<dbReference type="PANTHER" id="PTHR30224">
    <property type="entry name" value="ELECTRON TRANSPORT PROTEIN"/>
    <property type="match status" value="1"/>
</dbReference>
<dbReference type="SUPFAM" id="SSF54862">
    <property type="entry name" value="4Fe-4S ferredoxins"/>
    <property type="match status" value="1"/>
</dbReference>
<evidence type="ECO:0000313" key="7">
    <source>
        <dbReference type="Proteomes" id="UP000050360"/>
    </source>
</evidence>
<feature type="transmembrane region" description="Helical" evidence="4">
    <location>
        <begin position="127"/>
        <end position="148"/>
    </location>
</feature>
<organism evidence="6 7">
    <name type="scientific">Candidatus Methanoperedens nitratireducens</name>
    <dbReference type="NCBI Taxonomy" id="1392998"/>
    <lineage>
        <taxon>Archaea</taxon>
        <taxon>Methanobacteriati</taxon>
        <taxon>Methanobacteriota</taxon>
        <taxon>Stenosarchaea group</taxon>
        <taxon>Methanomicrobia</taxon>
        <taxon>Methanosarcinales</taxon>
        <taxon>ANME-2 cluster</taxon>
        <taxon>Candidatus Methanoperedentaceae</taxon>
        <taxon>Candidatus Methanoperedens</taxon>
    </lineage>
</organism>
<keyword evidence="4" id="KW-0812">Transmembrane</keyword>
<evidence type="ECO:0000313" key="6">
    <source>
        <dbReference type="EMBL" id="KPQ43930.1"/>
    </source>
</evidence>
<dbReference type="EMBL" id="LKCM01000120">
    <property type="protein sequence ID" value="KPQ43930.1"/>
    <property type="molecule type" value="Genomic_DNA"/>
</dbReference>
<protein>
    <submittedName>
        <fullName evidence="6">(Fe-S)-binding protein</fullName>
    </submittedName>
</protein>
<feature type="transmembrane region" description="Helical" evidence="4">
    <location>
        <begin position="325"/>
        <end position="346"/>
    </location>
</feature>